<dbReference type="GO" id="GO:0003723">
    <property type="term" value="F:RNA binding"/>
    <property type="evidence" value="ECO:0007669"/>
    <property type="project" value="TreeGrafter"/>
</dbReference>
<evidence type="ECO:0000313" key="6">
    <source>
        <dbReference type="EMBL" id="EGG24505.1"/>
    </source>
</evidence>
<gene>
    <name evidence="6" type="ORF">DFA_02748</name>
</gene>
<evidence type="ECO:0000256" key="1">
    <source>
        <dbReference type="ARBA" id="ARBA00007631"/>
    </source>
</evidence>
<dbReference type="RefSeq" id="XP_004362356.1">
    <property type="nucleotide sequence ID" value="XM_004362299.1"/>
</dbReference>
<name>F4PI18_CACFS</name>
<feature type="region of interest" description="Disordered" evidence="4">
    <location>
        <begin position="1058"/>
        <end position="1118"/>
    </location>
</feature>
<feature type="compositionally biased region" description="Low complexity" evidence="4">
    <location>
        <begin position="461"/>
        <end position="492"/>
    </location>
</feature>
<feature type="region of interest" description="Disordered" evidence="4">
    <location>
        <begin position="282"/>
        <end position="305"/>
    </location>
</feature>
<comment type="similarity">
    <text evidence="1">Belongs to the TENT family.</text>
</comment>
<organism evidence="6 7">
    <name type="scientific">Cavenderia fasciculata</name>
    <name type="common">Slime mold</name>
    <name type="synonym">Dictyostelium fasciculatum</name>
    <dbReference type="NCBI Taxonomy" id="261658"/>
    <lineage>
        <taxon>Eukaryota</taxon>
        <taxon>Amoebozoa</taxon>
        <taxon>Evosea</taxon>
        <taxon>Eumycetozoa</taxon>
        <taxon>Dictyostelia</taxon>
        <taxon>Acytosteliales</taxon>
        <taxon>Cavenderiaceae</taxon>
        <taxon>Cavenderia</taxon>
    </lineage>
</organism>
<dbReference type="InterPro" id="IPR038765">
    <property type="entry name" value="Papain-like_cys_pep_sf"/>
</dbReference>
<comment type="catalytic activity">
    <reaction evidence="3">
        <text>RNA(n) + ATP = RNA(n)-3'-adenine ribonucleotide + diphosphate</text>
        <dbReference type="Rhea" id="RHEA:11332"/>
        <dbReference type="Rhea" id="RHEA-COMP:14527"/>
        <dbReference type="Rhea" id="RHEA-COMP:17347"/>
        <dbReference type="ChEBI" id="CHEBI:30616"/>
        <dbReference type="ChEBI" id="CHEBI:33019"/>
        <dbReference type="ChEBI" id="CHEBI:140395"/>
        <dbReference type="ChEBI" id="CHEBI:173115"/>
        <dbReference type="EC" id="2.7.7.19"/>
    </reaction>
    <physiologicalReaction direction="left-to-right" evidence="3">
        <dbReference type="Rhea" id="RHEA:11333"/>
    </physiologicalReaction>
</comment>
<dbReference type="STRING" id="1054147.F4PI18"/>
<feature type="compositionally biased region" description="Low complexity" evidence="4">
    <location>
        <begin position="1070"/>
        <end position="1088"/>
    </location>
</feature>
<feature type="compositionally biased region" description="Pro residues" evidence="4">
    <location>
        <begin position="1060"/>
        <end position="1069"/>
    </location>
</feature>
<dbReference type="Gene3D" id="3.90.70.10">
    <property type="entry name" value="Cysteine proteinases"/>
    <property type="match status" value="1"/>
</dbReference>
<dbReference type="Pfam" id="PF07984">
    <property type="entry name" value="NTP_transf_7"/>
    <property type="match status" value="2"/>
</dbReference>
<dbReference type="InterPro" id="IPR039564">
    <property type="entry name" value="Peptidase_C39-like"/>
</dbReference>
<evidence type="ECO:0000256" key="3">
    <source>
        <dbReference type="ARBA" id="ARBA00047933"/>
    </source>
</evidence>
<feature type="compositionally biased region" description="Low complexity" evidence="4">
    <location>
        <begin position="924"/>
        <end position="950"/>
    </location>
</feature>
<feature type="domain" description="Peptidase C39-like" evidence="5">
    <location>
        <begin position="1204"/>
        <end position="1343"/>
    </location>
</feature>
<proteinExistence type="inferred from homology"/>
<feature type="region of interest" description="Disordered" evidence="4">
    <location>
        <begin position="720"/>
        <end position="813"/>
    </location>
</feature>
<evidence type="ECO:0000256" key="4">
    <source>
        <dbReference type="SAM" id="MobiDB-lite"/>
    </source>
</evidence>
<feature type="compositionally biased region" description="Low complexity" evidence="4">
    <location>
        <begin position="149"/>
        <end position="159"/>
    </location>
</feature>
<sequence length="1512" mass="166986">MDVDDCSIAMQLGQYNNNNNNNNNNHNNVTPPNNIITSSSDTATTISTVNSNNNNPSTTVICNNDDRPSSSLNNDSNCLPKDNSTTTTTTNANGNNIVVNYNSCINNNHVNNGHNHYGQNYKKTNLNNNNINNNGRASPTTSPLLINYHNNNNNHNNHNNYHHQHNNNNNNLSPSQHHFNHRLSHSPNISNNNNNNNISLSPKYFNNYNNNNNNNKNIYNNNNNNNNHRNYNNNNIPNSPIMNSPSSFSLNSSPRTNSIPPPLPILSPLIPPLGVDSSTLIPNTLNNNNNNNNSNIDAKKKKPKTKAKGVGCKNLAFGMLSRDRITLLLKILREKNQISSIDKSITIVLSIEEILALILDELSQRNITLSKFGIRLVGSTASMIIANPKEKSQEFSDIDLSFYILNKTSFSALLDVEETVIVREVLRQTGKIISKKEVFDTFFRERVKVTKREEPPPTPPLSTTVTPPSPSSSSSPSPSTTATPPSPSTSFSNIPYGQYGTGGDDWSLISMGHENSRSIDIKFVKRIHRPYAFSIDSFQIILDPIVENYKDLLPQDRSIGIPLPLLPSPPPPSSNETLTSLSTSCKNSENNNDHQPSTTSSSSSSTTTISPSSSPSLVNVIDNATAAKIIEDESNFLSTPSTTSSNQYFLESPITFSPSTNSAITSGLSSTSSEALSMAGTSYTTIASSGSGASSSSSSPLSFSNSALFQFSPNLLDSSSSSLTNNIQQPSSISSPNPIGFPPTLLLINENDTPSSSPSPPPLTETVDHTTNGNNKNRSNYNNNNNNKKKVPRDEFPPLLTPLIPPSSTCHQKERPLIISPTPSIPLPLIFNPQTVSSDTPQLQSSNGVDDSPNKQSLSSSWNHPIIEKYSPPPPSIISTVVEDSSSSSLTQSNHLIPSPPAPLPLPPSFHHPLVLSKTSSQHNPLNQKPSNNNNNNNLSKKTNNNSNQKGQRDFLIQVFSIYGNFHKAKTDLENNLLVTVEPKQIRRGIFRYCHELAKGRTASDNNDFNEIFRETFITQDKMKPQEFERTLIKYIKKHRKDAKTFLKHLESILIQPYHPKNPTPPLSPAPTITTTTTTTTTEATIKPTDNDTQSTEKQDEPNPTTTTTTTTPTSASPRLFVPDATLTETSYDAYYFDYLNVISYLRNYLMTDKFDTYAEKKSFNTMFKYISTLLIISTFALVGSYAYSSIPSQYVIPNIFDVYQRQSTKYNCGDASMHMVFNYWGKNISQSELDDVARTSKSEGTSSYDIVRAGQFSVLSNSIGTRKKHAESVNGFTGYPLGMNAAAYSSDTEWSEQLKACIANDIPVIVLQHYLPNDLGGHFRVVVGYNDNNETFTTLDPWGRDNQPHVFVMSYSNFTFLWNYTENDSPRGTPFYGAIYWPIYLDATTISTGNQTTVSAKFQYGLPIPELQGIMTMPPVLSSLISLETPQPTKFMNNGQQAYSMGPQSQGQSGTMQWVIECPERCTGQFNVTAEFIITGNIPDTYDKNGIYYAPYDYMDVIGNTVTLNLD</sequence>
<feature type="compositionally biased region" description="Low complexity" evidence="4">
    <location>
        <begin position="286"/>
        <end position="295"/>
    </location>
</feature>
<dbReference type="EMBL" id="GL883006">
    <property type="protein sequence ID" value="EGG24505.1"/>
    <property type="molecule type" value="Genomic_DNA"/>
</dbReference>
<feature type="region of interest" description="Disordered" evidence="4">
    <location>
        <begin position="830"/>
        <end position="950"/>
    </location>
</feature>
<dbReference type="InterPro" id="IPR012937">
    <property type="entry name" value="TET5"/>
</dbReference>
<reference evidence="7" key="1">
    <citation type="journal article" date="2011" name="Genome Res.">
        <title>Phylogeny-wide analysis of social amoeba genomes highlights ancient origins for complex intercellular communication.</title>
        <authorList>
            <person name="Heidel A.J."/>
            <person name="Lawal H.M."/>
            <person name="Felder M."/>
            <person name="Schilde C."/>
            <person name="Helps N.R."/>
            <person name="Tunggal B."/>
            <person name="Rivero F."/>
            <person name="John U."/>
            <person name="Schleicher M."/>
            <person name="Eichinger L."/>
            <person name="Platzer M."/>
            <person name="Noegel A.A."/>
            <person name="Schaap P."/>
            <person name="Gloeckner G."/>
        </authorList>
    </citation>
    <scope>NUCLEOTIDE SEQUENCE [LARGE SCALE GENOMIC DNA]</scope>
    <source>
        <strain evidence="7">SH3</strain>
    </source>
</reference>
<feature type="compositionally biased region" description="Low complexity" evidence="4">
    <location>
        <begin position="720"/>
        <end position="738"/>
    </location>
</feature>
<feature type="compositionally biased region" description="Low complexity" evidence="4">
    <location>
        <begin position="1104"/>
        <end position="1114"/>
    </location>
</feature>
<accession>F4PI18</accession>
<evidence type="ECO:0000313" key="7">
    <source>
        <dbReference type="Proteomes" id="UP000007797"/>
    </source>
</evidence>
<evidence type="ECO:0000256" key="2">
    <source>
        <dbReference type="ARBA" id="ARBA00022679"/>
    </source>
</evidence>
<dbReference type="Pfam" id="PF13529">
    <property type="entry name" value="Peptidase_C39_2"/>
    <property type="match status" value="1"/>
</dbReference>
<feature type="compositionally biased region" description="Low complexity" evidence="4">
    <location>
        <begin position="772"/>
        <end position="786"/>
    </location>
</feature>
<dbReference type="GO" id="GO:0048255">
    <property type="term" value="P:mRNA stabilization"/>
    <property type="evidence" value="ECO:0007669"/>
    <property type="project" value="TreeGrafter"/>
</dbReference>
<protein>
    <recommendedName>
        <fullName evidence="5">Peptidase C39-like domain-containing protein</fullName>
    </recommendedName>
</protein>
<keyword evidence="7" id="KW-1185">Reference proteome</keyword>
<feature type="compositionally biased region" description="Low complexity" evidence="4">
    <location>
        <begin position="574"/>
        <end position="584"/>
    </location>
</feature>
<feature type="compositionally biased region" description="Pro residues" evidence="4">
    <location>
        <begin position="898"/>
        <end position="910"/>
    </location>
</feature>
<feature type="region of interest" description="Disordered" evidence="4">
    <location>
        <begin position="64"/>
        <end position="93"/>
    </location>
</feature>
<dbReference type="GeneID" id="14876902"/>
<dbReference type="Proteomes" id="UP000007797">
    <property type="component" value="Unassembled WGS sequence"/>
</dbReference>
<dbReference type="SUPFAM" id="SSF54001">
    <property type="entry name" value="Cysteine proteinases"/>
    <property type="match status" value="1"/>
</dbReference>
<feature type="compositionally biased region" description="Pro residues" evidence="4">
    <location>
        <begin position="564"/>
        <end position="573"/>
    </location>
</feature>
<dbReference type="PANTHER" id="PTHR12974">
    <property type="entry name" value="PRION-LIKE- Q/N-RICH -DOMAIN-BEARING PROTEIN PROTEIN 44"/>
    <property type="match status" value="1"/>
</dbReference>
<feature type="compositionally biased region" description="Low complexity" evidence="4">
    <location>
        <begin position="877"/>
        <end position="897"/>
    </location>
</feature>
<keyword evidence="2" id="KW-0808">Transferase</keyword>
<dbReference type="GO" id="GO:1990817">
    <property type="term" value="F:poly(A) RNA polymerase activity"/>
    <property type="evidence" value="ECO:0007669"/>
    <property type="project" value="UniProtKB-EC"/>
</dbReference>
<feature type="compositionally biased region" description="Polar residues" evidence="4">
    <location>
        <begin position="585"/>
        <end position="595"/>
    </location>
</feature>
<feature type="compositionally biased region" description="Polar residues" evidence="4">
    <location>
        <begin position="832"/>
        <end position="863"/>
    </location>
</feature>
<feature type="compositionally biased region" description="Low complexity" evidence="4">
    <location>
        <begin position="83"/>
        <end position="93"/>
    </location>
</feature>
<feature type="region of interest" description="Disordered" evidence="4">
    <location>
        <begin position="450"/>
        <end position="496"/>
    </location>
</feature>
<dbReference type="OrthoDB" id="15857at2759"/>
<feature type="compositionally biased region" description="Low complexity" evidence="4">
    <location>
        <begin position="206"/>
        <end position="256"/>
    </location>
</feature>
<dbReference type="OMA" id="GIFRYCH"/>
<feature type="compositionally biased region" description="Low complexity" evidence="4">
    <location>
        <begin position="596"/>
        <end position="615"/>
    </location>
</feature>
<feature type="region of interest" description="Disordered" evidence="4">
    <location>
        <begin position="563"/>
        <end position="615"/>
    </location>
</feature>
<feature type="compositionally biased region" description="Low complexity" evidence="4">
    <location>
        <begin position="188"/>
        <end position="199"/>
    </location>
</feature>
<feature type="region of interest" description="Disordered" evidence="4">
    <location>
        <begin position="149"/>
        <end position="256"/>
    </location>
</feature>
<evidence type="ECO:0000259" key="5">
    <source>
        <dbReference type="Pfam" id="PF13529"/>
    </source>
</evidence>
<dbReference type="PANTHER" id="PTHR12974:SF36">
    <property type="entry name" value="POLYNUCLEOTIDE ADENYLYLTRANSFERASE"/>
    <property type="match status" value="1"/>
</dbReference>
<dbReference type="KEGG" id="dfa:DFA_02748"/>
<dbReference type="SMART" id="SM01153">
    <property type="entry name" value="DUF1693"/>
    <property type="match status" value="1"/>
</dbReference>